<evidence type="ECO:0000313" key="2">
    <source>
        <dbReference type="EMBL" id="MRI86129.1"/>
    </source>
</evidence>
<evidence type="ECO:0000313" key="1">
    <source>
        <dbReference type="EMBL" id="MRI81058.1"/>
    </source>
</evidence>
<dbReference type="EMBL" id="WJQS01000009">
    <property type="protein sequence ID" value="MRI86129.1"/>
    <property type="molecule type" value="Genomic_DNA"/>
</dbReference>
<proteinExistence type="predicted"/>
<protein>
    <submittedName>
        <fullName evidence="2">GNAT family N-acetyltransferase</fullName>
    </submittedName>
</protein>
<dbReference type="RefSeq" id="WP_153861506.1">
    <property type="nucleotide sequence ID" value="NZ_WJQR01000003.1"/>
</dbReference>
<dbReference type="EMBL" id="WJQR01000003">
    <property type="protein sequence ID" value="MRI81058.1"/>
    <property type="molecule type" value="Genomic_DNA"/>
</dbReference>
<dbReference type="Proteomes" id="UP000469870">
    <property type="component" value="Unassembled WGS sequence"/>
</dbReference>
<keyword evidence="2" id="KW-0808">Transferase</keyword>
<name>A0A6I2GLI4_9LACT</name>
<dbReference type="Gene3D" id="3.40.630.30">
    <property type="match status" value="1"/>
</dbReference>
<dbReference type="InterPro" id="IPR016181">
    <property type="entry name" value="Acyl_CoA_acyltransferase"/>
</dbReference>
<organism evidence="2 3">
    <name type="scientific">Fundicoccus ignavus</name>
    <dbReference type="NCBI Taxonomy" id="2664442"/>
    <lineage>
        <taxon>Bacteria</taxon>
        <taxon>Bacillati</taxon>
        <taxon>Bacillota</taxon>
        <taxon>Bacilli</taxon>
        <taxon>Lactobacillales</taxon>
        <taxon>Aerococcaceae</taxon>
        <taxon>Fundicoccus</taxon>
    </lineage>
</organism>
<evidence type="ECO:0000313" key="3">
    <source>
        <dbReference type="Proteomes" id="UP000430975"/>
    </source>
</evidence>
<accession>A0A6I2GLI4</accession>
<dbReference type="Proteomes" id="UP000430975">
    <property type="component" value="Unassembled WGS sequence"/>
</dbReference>
<dbReference type="GO" id="GO:0016740">
    <property type="term" value="F:transferase activity"/>
    <property type="evidence" value="ECO:0007669"/>
    <property type="project" value="UniProtKB-KW"/>
</dbReference>
<evidence type="ECO:0000313" key="4">
    <source>
        <dbReference type="Proteomes" id="UP000469870"/>
    </source>
</evidence>
<keyword evidence="3" id="KW-1185">Reference proteome</keyword>
<sequence>MRIRPTELTDIERILEIFEYGRQVQIASGNPNQWRKGHPGRELVLKDINQQASYVCVTEADEVEGLPEGTIVATFAAIEGIDPTYTHIEGGAWLNDAPYVTIHRISTSGQVKGSGQFCMQWVKDRYDQIRIDTHSLNQPMIHLIEKFGYKYCGVIYVADGTARNAYHYSRES</sequence>
<comment type="caution">
    <text evidence="2">The sequence shown here is derived from an EMBL/GenBank/DDBJ whole genome shotgun (WGS) entry which is preliminary data.</text>
</comment>
<dbReference type="AlphaFoldDB" id="A0A6I2GLI4"/>
<reference evidence="3 4" key="1">
    <citation type="submission" date="2019-11" db="EMBL/GenBank/DDBJ databases">
        <title>Characterisation of Fundicoccus ignavus gen. nov. sp. nov., a novel genus of the family Aerococcaceae isolated from bulk tank milk.</title>
        <authorList>
            <person name="Siebert A."/>
            <person name="Huptas C."/>
            <person name="Wenning M."/>
            <person name="Scherer S."/>
            <person name="Doll E.V."/>
        </authorList>
    </citation>
    <scope>NUCLEOTIDE SEQUENCE [LARGE SCALE GENOMIC DNA]</scope>
    <source>
        <strain evidence="1 4">DSM 109653</strain>
        <strain evidence="2 3">WS4759</strain>
    </source>
</reference>
<dbReference type="SUPFAM" id="SSF55729">
    <property type="entry name" value="Acyl-CoA N-acyltransferases (Nat)"/>
    <property type="match status" value="1"/>
</dbReference>
<gene>
    <name evidence="2" type="ORF">GIY09_09765</name>
    <name evidence="1" type="ORF">GIY11_03415</name>
</gene>